<sequence>MPELNPSNNSPLILRSYFTTVPPKRFHPSPDDFDGPLTLINTIHEDRLPLEETCPLSTTYPPVEKASVVVETSGCIHAATVFIQETLETIVDIRPTSVQQALKRKLKQAKEVTAGVVESPAKVARLQFTDAVKDTVSCSTSALPKPGGSTSPAEKVVQAPSVLPEPASPMEDLHRLPDAHPQNSIRSLLDTPYPFLHSFNLVLHKIIPRRPLVSSTSTVGDETMDVDVDSHRPLVIRPSCRLLASIGNYLCLFLFFIRLSYTHAAFLSFILLALSYTTSETRSLKLCIC</sequence>
<organism evidence="2 3">
    <name type="scientific">Dibothriocephalus latus</name>
    <name type="common">Fish tapeworm</name>
    <name type="synonym">Diphyllobothrium latum</name>
    <dbReference type="NCBI Taxonomy" id="60516"/>
    <lineage>
        <taxon>Eukaryota</taxon>
        <taxon>Metazoa</taxon>
        <taxon>Spiralia</taxon>
        <taxon>Lophotrochozoa</taxon>
        <taxon>Platyhelminthes</taxon>
        <taxon>Cestoda</taxon>
        <taxon>Eucestoda</taxon>
        <taxon>Diphyllobothriidea</taxon>
        <taxon>Diphyllobothriidae</taxon>
        <taxon>Dibothriocephalus</taxon>
    </lineage>
</organism>
<keyword evidence="3" id="KW-1185">Reference proteome</keyword>
<evidence type="ECO:0000313" key="3">
    <source>
        <dbReference type="Proteomes" id="UP000281553"/>
    </source>
</evidence>
<keyword evidence="1" id="KW-0812">Transmembrane</keyword>
<dbReference type="OrthoDB" id="6260248at2759"/>
<evidence type="ECO:0000313" key="2">
    <source>
        <dbReference type="EMBL" id="VDN34155.1"/>
    </source>
</evidence>
<protein>
    <submittedName>
        <fullName evidence="2">Uncharacterized protein</fullName>
    </submittedName>
</protein>
<feature type="transmembrane region" description="Helical" evidence="1">
    <location>
        <begin position="246"/>
        <end position="274"/>
    </location>
</feature>
<name>A0A3P7MWI8_DIBLA</name>
<dbReference type="AlphaFoldDB" id="A0A3P7MWI8"/>
<reference evidence="2 3" key="1">
    <citation type="submission" date="2018-11" db="EMBL/GenBank/DDBJ databases">
        <authorList>
            <consortium name="Pathogen Informatics"/>
        </authorList>
    </citation>
    <scope>NUCLEOTIDE SEQUENCE [LARGE SCALE GENOMIC DNA]</scope>
</reference>
<keyword evidence="1" id="KW-0472">Membrane</keyword>
<gene>
    <name evidence="2" type="ORF">DILT_LOCUS16438</name>
</gene>
<dbReference type="Proteomes" id="UP000281553">
    <property type="component" value="Unassembled WGS sequence"/>
</dbReference>
<evidence type="ECO:0000256" key="1">
    <source>
        <dbReference type="SAM" id="Phobius"/>
    </source>
</evidence>
<keyword evidence="1" id="KW-1133">Transmembrane helix</keyword>
<dbReference type="EMBL" id="UYRU01084825">
    <property type="protein sequence ID" value="VDN34155.1"/>
    <property type="molecule type" value="Genomic_DNA"/>
</dbReference>
<accession>A0A3P7MWI8</accession>
<proteinExistence type="predicted"/>